<feature type="domain" description="BRCT" evidence="3">
    <location>
        <begin position="630"/>
        <end position="727"/>
    </location>
</feature>
<keyword evidence="5" id="KW-1185">Reference proteome</keyword>
<dbReference type="GO" id="GO:0006270">
    <property type="term" value="P:DNA replication initiation"/>
    <property type="evidence" value="ECO:0007669"/>
    <property type="project" value="TreeGrafter"/>
</dbReference>
<feature type="domain" description="BRCT" evidence="3">
    <location>
        <begin position="194"/>
        <end position="283"/>
    </location>
</feature>
<dbReference type="InterPro" id="IPR036420">
    <property type="entry name" value="BRCT_dom_sf"/>
</dbReference>
<dbReference type="EMBL" id="UYSU01035433">
    <property type="protein sequence ID" value="VDL96141.1"/>
    <property type="molecule type" value="Genomic_DNA"/>
</dbReference>
<dbReference type="FunFam" id="3.40.50.10190:FF:000018">
    <property type="entry name" value="DNA topoisomerase 2-binding protein 1"/>
    <property type="match status" value="1"/>
</dbReference>
<evidence type="ECO:0000259" key="3">
    <source>
        <dbReference type="PROSITE" id="PS50172"/>
    </source>
</evidence>
<dbReference type="InterPro" id="IPR001357">
    <property type="entry name" value="BRCT_dom"/>
</dbReference>
<evidence type="ECO:0000256" key="1">
    <source>
        <dbReference type="ARBA" id="ARBA00022737"/>
    </source>
</evidence>
<feature type="compositionally biased region" description="Polar residues" evidence="2">
    <location>
        <begin position="511"/>
        <end position="525"/>
    </location>
</feature>
<dbReference type="SMART" id="SM00292">
    <property type="entry name" value="BRCT"/>
    <property type="match status" value="7"/>
</dbReference>
<dbReference type="Gene3D" id="3.40.50.10190">
    <property type="entry name" value="BRCT domain"/>
    <property type="match status" value="9"/>
</dbReference>
<dbReference type="PROSITE" id="PS50172">
    <property type="entry name" value="BRCT"/>
    <property type="match status" value="7"/>
</dbReference>
<dbReference type="GO" id="GO:0007095">
    <property type="term" value="P:mitotic G2 DNA damage checkpoint signaling"/>
    <property type="evidence" value="ECO:0007669"/>
    <property type="project" value="TreeGrafter"/>
</dbReference>
<evidence type="ECO:0000313" key="6">
    <source>
        <dbReference type="WBParaSite" id="SSLN_0001011801-mRNA-1"/>
    </source>
</evidence>
<protein>
    <submittedName>
        <fullName evidence="6">DNA topoisomerase 2-binding protein 1</fullName>
    </submittedName>
</protein>
<dbReference type="OrthoDB" id="251770at2759"/>
<accession>A0A183SZV8</accession>
<dbReference type="InterPro" id="IPR059215">
    <property type="entry name" value="BRCT2_TopBP1-like"/>
</dbReference>
<feature type="region of interest" description="Disordered" evidence="2">
    <location>
        <begin position="994"/>
        <end position="1042"/>
    </location>
</feature>
<feature type="region of interest" description="Disordered" evidence="2">
    <location>
        <begin position="496"/>
        <end position="526"/>
    </location>
</feature>
<dbReference type="WBParaSite" id="SSLN_0001011801-mRNA-1">
    <property type="protein sequence ID" value="SSLN_0001011801-mRNA-1"/>
    <property type="gene ID" value="SSLN_0001011801"/>
</dbReference>
<feature type="compositionally biased region" description="Polar residues" evidence="2">
    <location>
        <begin position="1081"/>
        <end position="1101"/>
    </location>
</feature>
<sequence length="1413" mass="153098">MGEEVYRLYFIKDDSTPLQNAAFEAVSGYENLRPEWIEGNTARQRFPDTTPKNCCFIMGKFCGPFYDHFKALGSSIYGPQVLLDYLREQRPLPNVSHPLFSTALRGAHVTVTSVTGQERERLFNSIELLHGESSRDLTDSVNVLIAPKVGSKKYIVGASRGVSVVRPDWIEEAWRLSEILDPLDMMQPDMLLKFRLPIFSHLVICVSGLSLEERKEVSKIVSVNGGRYSGEMKVGETTHLLVKSAGGVKYNFAKKWKIRIVSVRWLTDSVSKGYALDEADYPVSETSGSRTKVGASTPSASIHPNDPSVLADISAITDTTCLQVNDTCVGCFKDLTNHNVLDNKSPKKTQFLRDCVILLYGCNSSELASLSKIVSTNGAILCSKVSDKVTESLTHVVLGADSKNIPPSNIEPGVFYVTSDWLIGCDESGSRLPEKNYQAPFLSVPEKTSIIDGKEVTENPVDADELQLINQYFGDGGMAEVDDFLSLNTKGEAKKTSVSVSKPVPVDEPTPTMQATSSPPTTSDTLAGCDIPSDLISGLFAGFSFRVNSEFSKYQSPGLLESITMEGGLVNDDPASPADYTICPYVIRSAIKDSGPVTEYWIRSCLNSKKLLIQELDSEIGFRPIHIPSSIPLPLSDCVISLSGYVGIERTFLTNFGRSLGATVQECFLRKPVPSRGFTASTHLVTAKPDGRKWPAAQLWGLPAVSCGWLYACAKAGRRLPETDFLVKQTDTAAEASDLTRQSTAQTSMATTLTNASFPSGASRPSLAFKDSEKTPQMQPSRQSTGIQGLKTPTWVTDDARLQTPSTLGSADAKLHISPPLSEQVSRCLKAALSKTSQLPKRNLSSTDFKDATCGRMGILVGVVVCVAKSLGERQVAINNLVKELGGDFRWTFDAQVCTHMIADRCLSSLLAASPAPGSLLSAAAQPSDVSLALQHGKLVVTPDWVHACQRAGRRLPEADFLYQSPSDIPASSGDVTRRLESVMSNRVVVAPTAAGAGGGDVRQGEAVAESGASYASTITRRSRRPRRSPGTAAAMEDFPSLPSSSSASNLAICDLAHPAQSLQVRWQYDDTVDINPRIPSPQTTNENSNDSSASNQIANNSKRKTEMVPPAAVNAPKVRLFSLSGLTQEERERYANIVHELGGELDNGLAVSEATTHLILHAPTRSEKFLMSLAAGKWVLHKSYLDACSAASTWLSETAYEWGGPGTEPLLVQLSPAPSASGSGALSANQLRELAKAARYWRIAGGRAFAGWRVIFGPGCDRETSFRRIIETGGGEYSAKAAEVEFVELLRLLLVDPPSLRSIQQRWQYDSFVHLELVAEVETVSIPDHILANCPPYPPPDQVTHAFYKKRHGRSATAAAATAQDVSLPSGYEWLRFDFLCAHLTGAGQASRTEFLFKSDGSSSPPSKRPRL</sequence>
<feature type="compositionally biased region" description="Polar residues" evidence="2">
    <location>
        <begin position="775"/>
        <end position="787"/>
    </location>
</feature>
<feature type="domain" description="BRCT" evidence="3">
    <location>
        <begin position="855"/>
        <end position="963"/>
    </location>
</feature>
<dbReference type="Pfam" id="PF12738">
    <property type="entry name" value="PTCB-BRCT"/>
    <property type="match status" value="3"/>
</dbReference>
<dbReference type="FunFam" id="3.40.50.10190:FF:000010">
    <property type="entry name" value="DNA topoisomerase II binding protein 1"/>
    <property type="match status" value="1"/>
</dbReference>
<feature type="domain" description="BRCT" evidence="3">
    <location>
        <begin position="99"/>
        <end position="187"/>
    </location>
</feature>
<feature type="domain" description="BRCT" evidence="3">
    <location>
        <begin position="1124"/>
        <end position="1203"/>
    </location>
</feature>
<feature type="domain" description="BRCT" evidence="3">
    <location>
        <begin position="347"/>
        <end position="439"/>
    </location>
</feature>
<dbReference type="SUPFAM" id="SSF52113">
    <property type="entry name" value="BRCT domain"/>
    <property type="match status" value="7"/>
</dbReference>
<dbReference type="CDD" id="cd17738">
    <property type="entry name" value="BRCT_TopBP1_rpt7"/>
    <property type="match status" value="1"/>
</dbReference>
<dbReference type="STRING" id="70667.A0A183SZV8"/>
<reference evidence="4 5" key="2">
    <citation type="submission" date="2018-11" db="EMBL/GenBank/DDBJ databases">
        <authorList>
            <consortium name="Pathogen Informatics"/>
        </authorList>
    </citation>
    <scope>NUCLEOTIDE SEQUENCE [LARGE SCALE GENOMIC DNA]</scope>
    <source>
        <strain evidence="4 5">NST_G2</strain>
    </source>
</reference>
<name>A0A183SZV8_SCHSO</name>
<organism evidence="6">
    <name type="scientific">Schistocephalus solidus</name>
    <name type="common">Tapeworm</name>
    <dbReference type="NCBI Taxonomy" id="70667"/>
    <lineage>
        <taxon>Eukaryota</taxon>
        <taxon>Metazoa</taxon>
        <taxon>Spiralia</taxon>
        <taxon>Lophotrochozoa</taxon>
        <taxon>Platyhelminthes</taxon>
        <taxon>Cestoda</taxon>
        <taxon>Eucestoda</taxon>
        <taxon>Diphyllobothriidea</taxon>
        <taxon>Diphyllobothriidae</taxon>
        <taxon>Schistocephalus</taxon>
    </lineage>
</organism>
<dbReference type="GO" id="GO:0033314">
    <property type="term" value="P:mitotic DNA replication checkpoint signaling"/>
    <property type="evidence" value="ECO:0007669"/>
    <property type="project" value="TreeGrafter"/>
</dbReference>
<gene>
    <name evidence="4" type="ORF">SSLN_LOCUS9756</name>
</gene>
<dbReference type="PANTHER" id="PTHR13561:SF20">
    <property type="entry name" value="DNA TOPOISOMERASE 2-BINDING PROTEIN 1"/>
    <property type="match status" value="1"/>
</dbReference>
<dbReference type="Proteomes" id="UP000275846">
    <property type="component" value="Unassembled WGS sequence"/>
</dbReference>
<feature type="region of interest" description="Disordered" evidence="2">
    <location>
        <begin position="755"/>
        <end position="789"/>
    </location>
</feature>
<feature type="domain" description="BRCT" evidence="3">
    <location>
        <begin position="535"/>
        <end position="612"/>
    </location>
</feature>
<keyword evidence="1" id="KW-0677">Repeat</keyword>
<dbReference type="PANTHER" id="PTHR13561">
    <property type="entry name" value="DNA REPLICATION REGULATOR DPB11-RELATED"/>
    <property type="match status" value="1"/>
</dbReference>
<evidence type="ECO:0000313" key="5">
    <source>
        <dbReference type="Proteomes" id="UP000275846"/>
    </source>
</evidence>
<feature type="region of interest" description="Disordered" evidence="2">
    <location>
        <begin position="1074"/>
        <end position="1110"/>
    </location>
</feature>
<evidence type="ECO:0000313" key="4">
    <source>
        <dbReference type="EMBL" id="VDL96141.1"/>
    </source>
</evidence>
<dbReference type="CDD" id="cd17731">
    <property type="entry name" value="BRCT_TopBP1_rpt2_like"/>
    <property type="match status" value="1"/>
</dbReference>
<reference evidence="6" key="1">
    <citation type="submission" date="2016-06" db="UniProtKB">
        <authorList>
            <consortium name="WormBaseParasite"/>
        </authorList>
    </citation>
    <scope>IDENTIFICATION</scope>
</reference>
<evidence type="ECO:0000256" key="2">
    <source>
        <dbReference type="SAM" id="MobiDB-lite"/>
    </source>
</evidence>
<proteinExistence type="predicted"/>
<dbReference type="Pfam" id="PF00533">
    <property type="entry name" value="BRCT"/>
    <property type="match status" value="1"/>
</dbReference>